<comment type="pathway">
    <text evidence="1">Lipid metabolism.</text>
</comment>
<dbReference type="GO" id="GO:0003841">
    <property type="term" value="F:1-acylglycerol-3-phosphate O-acyltransferase activity"/>
    <property type="evidence" value="ECO:0007669"/>
    <property type="project" value="TreeGrafter"/>
</dbReference>
<reference evidence="7 8" key="1">
    <citation type="submission" date="2019-11" db="EMBL/GenBank/DDBJ databases">
        <title>Whole-genome sequence of a Rhodoblastus acidophilus DSM 142.</title>
        <authorList>
            <person name="Kyndt J.A."/>
            <person name="Meyer T.E."/>
        </authorList>
    </citation>
    <scope>NUCLEOTIDE SEQUENCE [LARGE SCALE GENOMIC DNA]</scope>
    <source>
        <strain evidence="7 8">DSM 142</strain>
    </source>
</reference>
<dbReference type="AlphaFoldDB" id="A0A6N8DHI0"/>
<name>A0A6N8DHI0_RHOAC</name>
<evidence type="ECO:0000256" key="2">
    <source>
        <dbReference type="ARBA" id="ARBA00022516"/>
    </source>
</evidence>
<keyword evidence="4" id="KW-0443">Lipid metabolism</keyword>
<dbReference type="EMBL" id="WNKS01000001">
    <property type="protein sequence ID" value="MTV29667.1"/>
    <property type="molecule type" value="Genomic_DNA"/>
</dbReference>
<keyword evidence="5 7" id="KW-0012">Acyltransferase</keyword>
<evidence type="ECO:0000256" key="1">
    <source>
        <dbReference type="ARBA" id="ARBA00005189"/>
    </source>
</evidence>
<comment type="caution">
    <text evidence="7">The sequence shown here is derived from an EMBL/GenBank/DDBJ whole genome shotgun (WGS) entry which is preliminary data.</text>
</comment>
<dbReference type="Pfam" id="PF01553">
    <property type="entry name" value="Acyltransferase"/>
    <property type="match status" value="1"/>
</dbReference>
<evidence type="ECO:0000256" key="5">
    <source>
        <dbReference type="ARBA" id="ARBA00023315"/>
    </source>
</evidence>
<dbReference type="RefSeq" id="WP_155444320.1">
    <property type="nucleotide sequence ID" value="NZ_JAOQNR010000001.1"/>
</dbReference>
<dbReference type="CDD" id="cd07989">
    <property type="entry name" value="LPLAT_AGPAT-like"/>
    <property type="match status" value="1"/>
</dbReference>
<protein>
    <submittedName>
        <fullName evidence="7">1-acyl-sn-glycerol-3-phosphate acyltransferase</fullName>
    </submittedName>
</protein>
<evidence type="ECO:0000256" key="4">
    <source>
        <dbReference type="ARBA" id="ARBA00023098"/>
    </source>
</evidence>
<accession>A0A6N8DHI0</accession>
<evidence type="ECO:0000313" key="7">
    <source>
        <dbReference type="EMBL" id="MTV29667.1"/>
    </source>
</evidence>
<dbReference type="PANTHER" id="PTHR10434">
    <property type="entry name" value="1-ACYL-SN-GLYCEROL-3-PHOSPHATE ACYLTRANSFERASE"/>
    <property type="match status" value="1"/>
</dbReference>
<dbReference type="SMART" id="SM00563">
    <property type="entry name" value="PlsC"/>
    <property type="match status" value="1"/>
</dbReference>
<dbReference type="GO" id="GO:0006654">
    <property type="term" value="P:phosphatidic acid biosynthetic process"/>
    <property type="evidence" value="ECO:0007669"/>
    <property type="project" value="TreeGrafter"/>
</dbReference>
<dbReference type="OrthoDB" id="9806880at2"/>
<organism evidence="7 8">
    <name type="scientific">Rhodoblastus acidophilus</name>
    <name type="common">Rhodopseudomonas acidophila</name>
    <dbReference type="NCBI Taxonomy" id="1074"/>
    <lineage>
        <taxon>Bacteria</taxon>
        <taxon>Pseudomonadati</taxon>
        <taxon>Pseudomonadota</taxon>
        <taxon>Alphaproteobacteria</taxon>
        <taxon>Hyphomicrobiales</taxon>
        <taxon>Rhodoblastaceae</taxon>
        <taxon>Rhodoblastus</taxon>
    </lineage>
</organism>
<gene>
    <name evidence="7" type="ORF">GJ654_01520</name>
</gene>
<dbReference type="InterPro" id="IPR002123">
    <property type="entry name" value="Plipid/glycerol_acylTrfase"/>
</dbReference>
<dbReference type="SUPFAM" id="SSF69593">
    <property type="entry name" value="Glycerol-3-phosphate (1)-acyltransferase"/>
    <property type="match status" value="1"/>
</dbReference>
<feature type="domain" description="Phospholipid/glycerol acyltransferase" evidence="6">
    <location>
        <begin position="66"/>
        <end position="183"/>
    </location>
</feature>
<keyword evidence="3 7" id="KW-0808">Transferase</keyword>
<evidence type="ECO:0000259" key="6">
    <source>
        <dbReference type="SMART" id="SM00563"/>
    </source>
</evidence>
<dbReference type="PANTHER" id="PTHR10434:SF64">
    <property type="entry name" value="1-ACYL-SN-GLYCEROL-3-PHOSPHATE ACYLTRANSFERASE-RELATED"/>
    <property type="match status" value="1"/>
</dbReference>
<sequence>MPYLRALAFLLALTLSLIFAAPLQWLARRFDWPLQHRIQMAFCRVMLATIGIRVEAHGTIPGARPRFLVANHVSWTDILALASVTPLVFLAKKEVASWPVLGFLARLQGTVFVERENRRALPLVNAALSEKMRGGNDVVVFAEGTSSDGSSVLKFNAAHFAMLADMQAAGQSFTLAPVGIAYSRDVGWYGDMTFVPHLWSLMKSGGVVCRIFFGEAVATEGRDRKQLAAETETRVRDLLQAARSESPKNSR</sequence>
<evidence type="ECO:0000256" key="3">
    <source>
        <dbReference type="ARBA" id="ARBA00022679"/>
    </source>
</evidence>
<proteinExistence type="predicted"/>
<dbReference type="Proteomes" id="UP000439113">
    <property type="component" value="Unassembled WGS sequence"/>
</dbReference>
<keyword evidence="2" id="KW-0444">Lipid biosynthesis</keyword>
<evidence type="ECO:0000313" key="8">
    <source>
        <dbReference type="Proteomes" id="UP000439113"/>
    </source>
</evidence>